<dbReference type="InterPro" id="IPR005940">
    <property type="entry name" value="Anthranilate_Pribosyl_Tfrase"/>
</dbReference>
<accession>A0ABR4WHM7</accession>
<dbReference type="Proteomes" id="UP000029443">
    <property type="component" value="Unassembled WGS sequence"/>
</dbReference>
<protein>
    <recommendedName>
        <fullName evidence="8">Glycosyl transferase family protein</fullName>
    </recommendedName>
</protein>
<feature type="domain" description="Glycosyl transferase family 3" evidence="4">
    <location>
        <begin position="102"/>
        <end position="322"/>
    </location>
</feature>
<evidence type="ECO:0000256" key="2">
    <source>
        <dbReference type="ARBA" id="ARBA00022679"/>
    </source>
</evidence>
<comment type="caution">
    <text evidence="6">The sequence shown here is derived from an EMBL/GenBank/DDBJ whole genome shotgun (WGS) entry which is preliminary data.</text>
</comment>
<evidence type="ECO:0000313" key="6">
    <source>
        <dbReference type="EMBL" id="KGD62975.1"/>
    </source>
</evidence>
<dbReference type="RefSeq" id="WP_035244488.1">
    <property type="nucleotide sequence ID" value="NZ_ARXU01000001.1"/>
</dbReference>
<keyword evidence="1" id="KW-0328">Glycosyltransferase</keyword>
<organism evidence="6 7">
    <name type="scientific">Alcanivorax jadensis T9</name>
    <dbReference type="NCBI Taxonomy" id="1177181"/>
    <lineage>
        <taxon>Bacteria</taxon>
        <taxon>Pseudomonadati</taxon>
        <taxon>Pseudomonadota</taxon>
        <taxon>Gammaproteobacteria</taxon>
        <taxon>Oceanospirillales</taxon>
        <taxon>Alcanivoracaceae</taxon>
        <taxon>Alcanivorax</taxon>
    </lineage>
</organism>
<dbReference type="NCBIfam" id="NF006564">
    <property type="entry name" value="PRK09071.1"/>
    <property type="match status" value="1"/>
</dbReference>
<dbReference type="Gene3D" id="1.20.970.10">
    <property type="entry name" value="Transferase, Pyrimidine Nucleoside Phosphorylase, Chain C"/>
    <property type="match status" value="1"/>
</dbReference>
<evidence type="ECO:0000256" key="1">
    <source>
        <dbReference type="ARBA" id="ARBA00022676"/>
    </source>
</evidence>
<dbReference type="SUPFAM" id="SSF47648">
    <property type="entry name" value="Nucleoside phosphorylase/phosphoribosyltransferase N-terminal domain"/>
    <property type="match status" value="1"/>
</dbReference>
<dbReference type="InterPro" id="IPR035902">
    <property type="entry name" value="Nuc_phospho_transferase"/>
</dbReference>
<proteinExistence type="predicted"/>
<dbReference type="PANTHER" id="PTHR43285:SF4">
    <property type="entry name" value="TRANSFERASE"/>
    <property type="match status" value="1"/>
</dbReference>
<dbReference type="Gene3D" id="3.40.1030.10">
    <property type="entry name" value="Nucleoside phosphorylase/phosphoribosyltransferase catalytic domain"/>
    <property type="match status" value="1"/>
</dbReference>
<evidence type="ECO:0008006" key="8">
    <source>
        <dbReference type="Google" id="ProtNLM"/>
    </source>
</evidence>
<dbReference type="SUPFAM" id="SSF52418">
    <property type="entry name" value="Nucleoside phosphorylase/phosphoribosyltransferase catalytic domain"/>
    <property type="match status" value="1"/>
</dbReference>
<evidence type="ECO:0000259" key="5">
    <source>
        <dbReference type="Pfam" id="PF02885"/>
    </source>
</evidence>
<keyword evidence="3" id="KW-0028">Amino-acid biosynthesis</keyword>
<keyword evidence="2" id="KW-0808">Transferase</keyword>
<evidence type="ECO:0000259" key="4">
    <source>
        <dbReference type="Pfam" id="PF00591"/>
    </source>
</evidence>
<dbReference type="PANTHER" id="PTHR43285">
    <property type="entry name" value="ANTHRANILATE PHOSPHORIBOSYLTRANSFERASE"/>
    <property type="match status" value="1"/>
</dbReference>
<reference evidence="6 7" key="1">
    <citation type="submission" date="2012-09" db="EMBL/GenBank/DDBJ databases">
        <title>Genome Sequence of alkane-degrading Bacterium Alcanivorax jadensis T9.</title>
        <authorList>
            <person name="Lai Q."/>
            <person name="Shao Z."/>
        </authorList>
    </citation>
    <scope>NUCLEOTIDE SEQUENCE [LARGE SCALE GENOMIC DNA]</scope>
    <source>
        <strain evidence="6 7">T9</strain>
    </source>
</reference>
<gene>
    <name evidence="6" type="ORF">T9A_00295</name>
</gene>
<name>A0ABR4WHM7_9GAMM</name>
<dbReference type="InterPro" id="IPR017459">
    <property type="entry name" value="Glycosyl_Trfase_fam3_N_dom"/>
</dbReference>
<dbReference type="Pfam" id="PF02885">
    <property type="entry name" value="Glycos_trans_3N"/>
    <property type="match status" value="1"/>
</dbReference>
<dbReference type="EMBL" id="ARXU01000001">
    <property type="protein sequence ID" value="KGD62975.1"/>
    <property type="molecule type" value="Genomic_DNA"/>
</dbReference>
<evidence type="ECO:0000313" key="7">
    <source>
        <dbReference type="Proteomes" id="UP000029443"/>
    </source>
</evidence>
<dbReference type="Pfam" id="PF00591">
    <property type="entry name" value="Glycos_transf_3"/>
    <property type="match status" value="1"/>
</dbReference>
<feature type="domain" description="Glycosyl transferase family 3 N-terminal" evidence="5">
    <location>
        <begin position="17"/>
        <end position="70"/>
    </location>
</feature>
<sequence length="333" mass="36783">MTEHAFAPFVRTLGRGKRARRSLTREEAREAMQAILDGQVEDIQLGAFLMLLRVKEETPEELAGFLDACRPVCYQALETLPEVQLDWPSYAGKKKHHPWYLLAALLLANQGIRTLLHGGPAHTPNRVYSDQLLPQLGLPVAGSPQEAAAHLDQHGLAYLPLETFCAPLSRLLTLRYFLGLRSPINTLARSLNPSRAPLSMQSVFHPAYIELHQGAADLAGDQDLLLFKGEGGELEIRPDARTQITGIRHGEHLEGAAVLDNVMPRQSPPGEPDAQTVRAVWRGEQSDDYGENAVIQTVAVALWGLDRAASLKQAQEQARELWQNRDKGLIDNG</sequence>
<dbReference type="InterPro" id="IPR036320">
    <property type="entry name" value="Glycosyl_Trfase_fam3_N_dom_sf"/>
</dbReference>
<dbReference type="InterPro" id="IPR000312">
    <property type="entry name" value="Glycosyl_Trfase_fam3"/>
</dbReference>
<keyword evidence="7" id="KW-1185">Reference proteome</keyword>
<keyword evidence="3" id="KW-0057">Aromatic amino acid biosynthesis</keyword>
<evidence type="ECO:0000256" key="3">
    <source>
        <dbReference type="ARBA" id="ARBA00022822"/>
    </source>
</evidence>
<keyword evidence="3" id="KW-0822">Tryptophan biosynthesis</keyword>